<evidence type="ECO:0008006" key="3">
    <source>
        <dbReference type="Google" id="ProtNLM"/>
    </source>
</evidence>
<dbReference type="SUPFAM" id="SSF53850">
    <property type="entry name" value="Periplasmic binding protein-like II"/>
    <property type="match status" value="1"/>
</dbReference>
<name>A0ABN1LE44_9ALTE</name>
<sequence length="315" mass="36121">MSFKKLISRIVSLLSIIVLFGIVSPVAASQLTVIYPKAQSELDPRQAYFIALLDLALECTRESYGEYKLELYDENLPPSRIPLLIKKNRLINIMSSPVTGYLNDSMRAIPFPLLRGIQGVRISLLHKDNQHVFSQISKVQDMQKLVFGFGLGWVDALIFQEAKLRVDTSVNYDSLFAMLSNKRIIAFPRGANEVLPELVRFQQVHSNLIVDQYAVIYYPLPVYFYVNKDNDILATRILEGLTCAANQGSFQQLFDQYYGDHLNQLNLENRKVFVLKNHHLPDDTEAQISNFLHPYIKRKIPPVENPQRRTPVLIK</sequence>
<protein>
    <recommendedName>
        <fullName evidence="3">Solute-binding protein family 3/N-terminal domain-containing protein</fullName>
    </recommendedName>
</protein>
<evidence type="ECO:0000313" key="1">
    <source>
        <dbReference type="EMBL" id="GAA0854255.1"/>
    </source>
</evidence>
<accession>A0ABN1LE44</accession>
<keyword evidence="2" id="KW-1185">Reference proteome</keyword>
<proteinExistence type="predicted"/>
<organism evidence="1 2">
    <name type="scientific">Aliiglaciecola litoralis</name>
    <dbReference type="NCBI Taxonomy" id="582857"/>
    <lineage>
        <taxon>Bacteria</taxon>
        <taxon>Pseudomonadati</taxon>
        <taxon>Pseudomonadota</taxon>
        <taxon>Gammaproteobacteria</taxon>
        <taxon>Alteromonadales</taxon>
        <taxon>Alteromonadaceae</taxon>
        <taxon>Aliiglaciecola</taxon>
    </lineage>
</organism>
<reference evidence="1 2" key="1">
    <citation type="journal article" date="2019" name="Int. J. Syst. Evol. Microbiol.">
        <title>The Global Catalogue of Microorganisms (GCM) 10K type strain sequencing project: providing services to taxonomists for standard genome sequencing and annotation.</title>
        <authorList>
            <consortium name="The Broad Institute Genomics Platform"/>
            <consortium name="The Broad Institute Genome Sequencing Center for Infectious Disease"/>
            <person name="Wu L."/>
            <person name="Ma J."/>
        </authorList>
    </citation>
    <scope>NUCLEOTIDE SEQUENCE [LARGE SCALE GENOMIC DNA]</scope>
    <source>
        <strain evidence="1 2">JCM 15896</strain>
    </source>
</reference>
<gene>
    <name evidence="1" type="ORF">GCM10009114_09360</name>
</gene>
<comment type="caution">
    <text evidence="1">The sequence shown here is derived from an EMBL/GenBank/DDBJ whole genome shotgun (WGS) entry which is preliminary data.</text>
</comment>
<evidence type="ECO:0000313" key="2">
    <source>
        <dbReference type="Proteomes" id="UP001500359"/>
    </source>
</evidence>
<dbReference type="RefSeq" id="WP_343857025.1">
    <property type="nucleotide sequence ID" value="NZ_BAAAFD010000002.1"/>
</dbReference>
<dbReference type="Proteomes" id="UP001500359">
    <property type="component" value="Unassembled WGS sequence"/>
</dbReference>
<dbReference type="EMBL" id="BAAAFD010000002">
    <property type="protein sequence ID" value="GAA0854255.1"/>
    <property type="molecule type" value="Genomic_DNA"/>
</dbReference>